<feature type="compositionally biased region" description="Gly residues" evidence="1">
    <location>
        <begin position="255"/>
        <end position="264"/>
    </location>
</feature>
<evidence type="ECO:0000313" key="2">
    <source>
        <dbReference type="EMBL" id="GBG81988.1"/>
    </source>
</evidence>
<dbReference type="EMBL" id="BFEA01000393">
    <property type="protein sequence ID" value="GBG81988.1"/>
    <property type="molecule type" value="Genomic_DNA"/>
</dbReference>
<dbReference type="AlphaFoldDB" id="A0A388LI53"/>
<feature type="compositionally biased region" description="Basic and acidic residues" evidence="1">
    <location>
        <begin position="17"/>
        <end position="30"/>
    </location>
</feature>
<name>A0A388LI53_CHABU</name>
<evidence type="ECO:0000313" key="3">
    <source>
        <dbReference type="Proteomes" id="UP000265515"/>
    </source>
</evidence>
<dbReference type="Gramene" id="GBG81988">
    <property type="protein sequence ID" value="GBG81988"/>
    <property type="gene ID" value="CBR_g34168"/>
</dbReference>
<gene>
    <name evidence="2" type="ORF">CBR_g34168</name>
</gene>
<feature type="region of interest" description="Disordered" evidence="1">
    <location>
        <begin position="1"/>
        <end position="67"/>
    </location>
</feature>
<reference evidence="2 3" key="1">
    <citation type="journal article" date="2018" name="Cell">
        <title>The Chara Genome: Secondary Complexity and Implications for Plant Terrestrialization.</title>
        <authorList>
            <person name="Nishiyama T."/>
            <person name="Sakayama H."/>
            <person name="Vries J.D."/>
            <person name="Buschmann H."/>
            <person name="Saint-Marcoux D."/>
            <person name="Ullrich K.K."/>
            <person name="Haas F.B."/>
            <person name="Vanderstraeten L."/>
            <person name="Becker D."/>
            <person name="Lang D."/>
            <person name="Vosolsobe S."/>
            <person name="Rombauts S."/>
            <person name="Wilhelmsson P.K.I."/>
            <person name="Janitza P."/>
            <person name="Kern R."/>
            <person name="Heyl A."/>
            <person name="Rumpler F."/>
            <person name="Villalobos L.I.A.C."/>
            <person name="Clay J.M."/>
            <person name="Skokan R."/>
            <person name="Toyoda A."/>
            <person name="Suzuki Y."/>
            <person name="Kagoshima H."/>
            <person name="Schijlen E."/>
            <person name="Tajeshwar N."/>
            <person name="Catarino B."/>
            <person name="Hetherington A.J."/>
            <person name="Saltykova A."/>
            <person name="Bonnot C."/>
            <person name="Breuninger H."/>
            <person name="Symeonidi A."/>
            <person name="Radhakrishnan G.V."/>
            <person name="Van Nieuwerburgh F."/>
            <person name="Deforce D."/>
            <person name="Chang C."/>
            <person name="Karol K.G."/>
            <person name="Hedrich R."/>
            <person name="Ulvskov P."/>
            <person name="Glockner G."/>
            <person name="Delwiche C.F."/>
            <person name="Petrasek J."/>
            <person name="Van de Peer Y."/>
            <person name="Friml J."/>
            <person name="Beilby M."/>
            <person name="Dolan L."/>
            <person name="Kohara Y."/>
            <person name="Sugano S."/>
            <person name="Fujiyama A."/>
            <person name="Delaux P.-M."/>
            <person name="Quint M."/>
            <person name="TheiBen G."/>
            <person name="Hagemann M."/>
            <person name="Harholt J."/>
            <person name="Dunand C."/>
            <person name="Zachgo S."/>
            <person name="Langdale J."/>
            <person name="Maumus F."/>
            <person name="Straeten D.V.D."/>
            <person name="Gould S.B."/>
            <person name="Rensing S.A."/>
        </authorList>
    </citation>
    <scope>NUCLEOTIDE SEQUENCE [LARGE SCALE GENOMIC DNA]</scope>
    <source>
        <strain evidence="2 3">S276</strain>
    </source>
</reference>
<protein>
    <submittedName>
        <fullName evidence="2">Uncharacterized protein</fullName>
    </submittedName>
</protein>
<organism evidence="2 3">
    <name type="scientific">Chara braunii</name>
    <name type="common">Braun's stonewort</name>
    <dbReference type="NCBI Taxonomy" id="69332"/>
    <lineage>
        <taxon>Eukaryota</taxon>
        <taxon>Viridiplantae</taxon>
        <taxon>Streptophyta</taxon>
        <taxon>Charophyceae</taxon>
        <taxon>Charales</taxon>
        <taxon>Characeae</taxon>
        <taxon>Chara</taxon>
    </lineage>
</organism>
<evidence type="ECO:0000256" key="1">
    <source>
        <dbReference type="SAM" id="MobiDB-lite"/>
    </source>
</evidence>
<comment type="caution">
    <text evidence="2">The sequence shown here is derived from an EMBL/GenBank/DDBJ whole genome shotgun (WGS) entry which is preliminary data.</text>
</comment>
<feature type="compositionally biased region" description="Gly residues" evidence="1">
    <location>
        <begin position="319"/>
        <end position="335"/>
    </location>
</feature>
<sequence>MAPSTQLLPGTGSADQIRVEDRRMERRPAEFPKAAETWDGRLDGSGRASKGGGDEESAGKENSRFIKATMSRTVTEQEKGGGHTNAPHQGEMMFTYPVGNDERYLVRPLRESYSAGDTSQVKAVTGARTGAQGRRVSWCDDVEEMDGPSCKPVSSMRSDMSNVSNLSNSELCQWSKEGKPPVKPAGREITGNPNPRGVDDEYGPKCGPGPKFCWSDSLGPKFCWPDGSPVGSYSSLGPRPSETGKGASDLLRARGGLGRQGGGSFNSSFNAQTDTFRHNTQNEPASSSYNSRNDSCNSSYLAHIGFPNAMKGGRIAGAGRGSTGGRGRGAGSGGKEGVRALSSVRRDDLLGSQDSGLARRPTPMMADTSSNAVAGAADAELWWAEQLRLSENKREQLIRTVEHQVILFTEVAI</sequence>
<feature type="region of interest" description="Disordered" evidence="1">
    <location>
        <begin position="232"/>
        <end position="271"/>
    </location>
</feature>
<dbReference type="Proteomes" id="UP000265515">
    <property type="component" value="Unassembled WGS sequence"/>
</dbReference>
<feature type="region of interest" description="Disordered" evidence="1">
    <location>
        <begin position="176"/>
        <end position="198"/>
    </location>
</feature>
<proteinExistence type="predicted"/>
<accession>A0A388LI53</accession>
<feature type="region of interest" description="Disordered" evidence="1">
    <location>
        <begin position="319"/>
        <end position="342"/>
    </location>
</feature>
<keyword evidence="3" id="KW-1185">Reference proteome</keyword>